<name>A0ABQ5JJG6_9LACO</name>
<dbReference type="GO" id="GO:0004177">
    <property type="term" value="F:aminopeptidase activity"/>
    <property type="evidence" value="ECO:0007669"/>
    <property type="project" value="UniProtKB-KW"/>
</dbReference>
<comment type="caution">
    <text evidence="3">The sequence shown here is derived from an EMBL/GenBank/DDBJ whole genome shotgun (WGS) entry which is preliminary data.</text>
</comment>
<dbReference type="InterPro" id="IPR005321">
    <property type="entry name" value="Peptidase_S58_DmpA"/>
</dbReference>
<protein>
    <submittedName>
        <fullName evidence="3">Aminopeptidase</fullName>
    </submittedName>
</protein>
<reference evidence="3" key="1">
    <citation type="journal article" date="2022" name="Int. J. Syst. Evol. Microbiol.">
        <title>A novel species of lactic acid bacteria, Ligilactobacillus pabuli sp. nov., isolated from alfalfa silage.</title>
        <authorList>
            <person name="Tohno M."/>
            <person name="Tanizawa Y."/>
            <person name="Sawada H."/>
            <person name="Sakamoto M."/>
            <person name="Ohkuma M."/>
            <person name="Kobayashi H."/>
        </authorList>
    </citation>
    <scope>NUCLEOTIDE SEQUENCE</scope>
    <source>
        <strain evidence="3">AF129</strain>
    </source>
</reference>
<dbReference type="EMBL" id="BQXH01000016">
    <property type="protein sequence ID" value="GKS81998.1"/>
    <property type="molecule type" value="Genomic_DNA"/>
</dbReference>
<dbReference type="Pfam" id="PF03576">
    <property type="entry name" value="Peptidase_S58"/>
    <property type="match status" value="1"/>
</dbReference>
<accession>A0ABQ5JJG6</accession>
<keyword evidence="4" id="KW-1185">Reference proteome</keyword>
<keyword evidence="3" id="KW-0645">Protease</keyword>
<evidence type="ECO:0000313" key="4">
    <source>
        <dbReference type="Proteomes" id="UP001055149"/>
    </source>
</evidence>
<evidence type="ECO:0000256" key="1">
    <source>
        <dbReference type="ARBA" id="ARBA00007068"/>
    </source>
</evidence>
<dbReference type="PANTHER" id="PTHR36512:SF3">
    <property type="entry name" value="BLR5678 PROTEIN"/>
    <property type="match status" value="1"/>
</dbReference>
<dbReference type="Gene3D" id="3.60.70.12">
    <property type="entry name" value="L-amino peptidase D-ALA esterase/amidase"/>
    <property type="match status" value="1"/>
</dbReference>
<organism evidence="3 4">
    <name type="scientific">Ligilactobacillus pabuli</name>
    <dbReference type="NCBI Taxonomy" id="2886039"/>
    <lineage>
        <taxon>Bacteria</taxon>
        <taxon>Bacillati</taxon>
        <taxon>Bacillota</taxon>
        <taxon>Bacilli</taxon>
        <taxon>Lactobacillales</taxon>
        <taxon>Lactobacillaceae</taxon>
        <taxon>Ligilactobacillus</taxon>
    </lineage>
</organism>
<keyword evidence="3" id="KW-0031">Aminopeptidase</keyword>
<feature type="region of interest" description="Disordered" evidence="2">
    <location>
        <begin position="1"/>
        <end position="20"/>
    </location>
</feature>
<dbReference type="PANTHER" id="PTHR36512">
    <property type="entry name" value="D-AMINOPEPTIDASE"/>
    <property type="match status" value="1"/>
</dbReference>
<sequence length="370" mass="39842">MGLQKPLLDPISDTKPGKNNLITDVPGVRVGQQTIITDRLKTGVTTILPTTENIFENKLAAAGLVINGFGKSTGLIQVEELGTLETPIVLTNTLSVGVAYNYLVKKALAENPQIGLETGTVNPLVMECNDGAVNNIRDLGVTEADIEAAFANCSEQFEEGCFGGGTGMCCYDLKGGIGSASRQIEIDGQTFTLGVLVMSNYGYVSDLNIYDQPIGQQISQLDEYHKRDEDGSIITIIATDIPFNSRQLKRIAKRSSVGITRTGSFIGNDSGEITLAFSTANQIKHEPKHQLMTHQAISDDQMDRYFRMTVSAVEEAIISSLVHATTTIDRKGQQRLSLTDALKKVANKDSAAAPQIAKLQAQLGLETSFA</sequence>
<evidence type="ECO:0000256" key="2">
    <source>
        <dbReference type="SAM" id="MobiDB-lite"/>
    </source>
</evidence>
<dbReference type="RefSeq" id="WP_244056088.1">
    <property type="nucleotide sequence ID" value="NZ_BQXH01000016.1"/>
</dbReference>
<dbReference type="CDD" id="cd02253">
    <property type="entry name" value="DmpA"/>
    <property type="match status" value="1"/>
</dbReference>
<proteinExistence type="inferred from homology"/>
<comment type="similarity">
    <text evidence="1">Belongs to the peptidase S58 family.</text>
</comment>
<dbReference type="SUPFAM" id="SSF56266">
    <property type="entry name" value="DmpA/ArgJ-like"/>
    <property type="match status" value="1"/>
</dbReference>
<keyword evidence="3" id="KW-0378">Hydrolase</keyword>
<dbReference type="InterPro" id="IPR016117">
    <property type="entry name" value="ArgJ-like_dom_sf"/>
</dbReference>
<evidence type="ECO:0000313" key="3">
    <source>
        <dbReference type="EMBL" id="GKS81998.1"/>
    </source>
</evidence>
<dbReference type="Proteomes" id="UP001055149">
    <property type="component" value="Unassembled WGS sequence"/>
</dbReference>
<gene>
    <name evidence="3" type="ORF">LPAF129_16840</name>
</gene>